<evidence type="ECO:0000313" key="3">
    <source>
        <dbReference type="Proteomes" id="UP001266099"/>
    </source>
</evidence>
<organism evidence="2 3">
    <name type="scientific">Arcanobacterium hippocoleae</name>
    <dbReference type="NCBI Taxonomy" id="149017"/>
    <lineage>
        <taxon>Bacteria</taxon>
        <taxon>Bacillati</taxon>
        <taxon>Actinomycetota</taxon>
        <taxon>Actinomycetes</taxon>
        <taxon>Actinomycetales</taxon>
        <taxon>Actinomycetaceae</taxon>
        <taxon>Arcanobacterium</taxon>
    </lineage>
</organism>
<name>A0ABU1T4D9_9ACTO</name>
<reference evidence="2 3" key="1">
    <citation type="submission" date="2023-07" db="EMBL/GenBank/DDBJ databases">
        <title>Sequencing the genomes of 1000 actinobacteria strains.</title>
        <authorList>
            <person name="Klenk H.-P."/>
        </authorList>
    </citation>
    <scope>NUCLEOTIDE SEQUENCE [LARGE SCALE GENOMIC DNA]</scope>
    <source>
        <strain evidence="2 3">DSM 15539</strain>
    </source>
</reference>
<evidence type="ECO:0000313" key="2">
    <source>
        <dbReference type="EMBL" id="MDR6939705.1"/>
    </source>
</evidence>
<dbReference type="EMBL" id="JAVDUJ010000001">
    <property type="protein sequence ID" value="MDR6939705.1"/>
    <property type="molecule type" value="Genomic_DNA"/>
</dbReference>
<dbReference type="NCBIfam" id="TIGR02548">
    <property type="entry name" value="casB_cse2"/>
    <property type="match status" value="1"/>
</dbReference>
<dbReference type="InterPro" id="IPR038287">
    <property type="entry name" value="Cse2_sf"/>
</dbReference>
<gene>
    <name evidence="2" type="ORF">J2S36_001248</name>
</gene>
<dbReference type="Pfam" id="PF09485">
    <property type="entry name" value="CRISPR_Cse2"/>
    <property type="match status" value="1"/>
</dbReference>
<dbReference type="RefSeq" id="WP_309956591.1">
    <property type="nucleotide sequence ID" value="NZ_JAVDUJ010000001.1"/>
</dbReference>
<proteinExistence type="predicted"/>
<sequence>MNVENDETVNDIRFLYEILERRGGEQESTAEDGRGRSGNFRKQRANLRRGIDETTEHYAYPYVMPILGPHATKKQRTTLVRMAALTAEFVDVPPVPKEEKGKSFGRWCSEVSAALAMRRDGEISLFNPDKPDVVAQRLAFLHTQDFEEAFRSVWRLMQIAQSLKSVPACDYIAVYRLLGRWGNGISDESRSLRMRVLQDYYGNIDNAFVSDFPAKISQN</sequence>
<protein>
    <submittedName>
        <fullName evidence="2">CRISPR type I-E-associated protein CasB/Cse2</fullName>
    </submittedName>
</protein>
<dbReference type="Gene3D" id="1.10.520.40">
    <property type="entry name" value="CRISPR-associated protein Cse2"/>
    <property type="match status" value="1"/>
</dbReference>
<dbReference type="InterPro" id="IPR013382">
    <property type="entry name" value="CRISPR-assoc_prot_Cse2"/>
</dbReference>
<feature type="compositionally biased region" description="Basic and acidic residues" evidence="1">
    <location>
        <begin position="23"/>
        <end position="35"/>
    </location>
</feature>
<keyword evidence="3" id="KW-1185">Reference proteome</keyword>
<comment type="caution">
    <text evidence="2">The sequence shown here is derived from an EMBL/GenBank/DDBJ whole genome shotgun (WGS) entry which is preliminary data.</text>
</comment>
<feature type="region of interest" description="Disordered" evidence="1">
    <location>
        <begin position="23"/>
        <end position="43"/>
    </location>
</feature>
<accession>A0ABU1T4D9</accession>
<dbReference type="Proteomes" id="UP001266099">
    <property type="component" value="Unassembled WGS sequence"/>
</dbReference>
<evidence type="ECO:0000256" key="1">
    <source>
        <dbReference type="SAM" id="MobiDB-lite"/>
    </source>
</evidence>